<dbReference type="AlphaFoldDB" id="A0A1N6SHL5"/>
<evidence type="ECO:0000313" key="1">
    <source>
        <dbReference type="EMBL" id="SIQ40482.1"/>
    </source>
</evidence>
<gene>
    <name evidence="1" type="ORF">SAMN05421672_10620</name>
</gene>
<accession>A0A1N6SHL5</accession>
<proteinExistence type="predicted"/>
<dbReference type="Pfam" id="PF07254">
    <property type="entry name" value="Cpta_toxin"/>
    <property type="match status" value="1"/>
</dbReference>
<dbReference type="InterPro" id="IPR009883">
    <property type="entry name" value="YgfX"/>
</dbReference>
<protein>
    <submittedName>
        <fullName evidence="1">Toxin CptA</fullName>
    </submittedName>
</protein>
<reference evidence="1 2" key="1">
    <citation type="submission" date="2017-01" db="EMBL/GenBank/DDBJ databases">
        <authorList>
            <person name="Mah S.A."/>
            <person name="Swanson W.J."/>
            <person name="Moy G.W."/>
            <person name="Vacquier V.D."/>
        </authorList>
    </citation>
    <scope>NUCLEOTIDE SEQUENCE [LARGE SCALE GENOMIC DNA]</scope>
    <source>
        <strain evidence="1 2">ATCC 29606</strain>
    </source>
</reference>
<sequence>MSSPSESFECHWRPSRLLLATYLLSLALALAALLLAALPAWAQLTGVFLCGLHALWTLPRHLLLRSPTAVTALRRDASGWHLFSTAHGWQAVRLLPDSLALPWLIVLRYRRPGRGFSQGLCIPRDALPPDQHRRLRVRLKFSRNRWADPS</sequence>
<dbReference type="RefSeq" id="WP_027589476.1">
    <property type="nucleotide sequence ID" value="NZ_FTMC01000006.1"/>
</dbReference>
<dbReference type="Proteomes" id="UP000186079">
    <property type="component" value="Unassembled WGS sequence"/>
</dbReference>
<organism evidence="1 2">
    <name type="scientific">Pseudomonas flexibilis</name>
    <dbReference type="NCBI Taxonomy" id="706570"/>
    <lineage>
        <taxon>Bacteria</taxon>
        <taxon>Pseudomonadati</taxon>
        <taxon>Pseudomonadota</taxon>
        <taxon>Gammaproteobacteria</taxon>
        <taxon>Pseudomonadales</taxon>
        <taxon>Pseudomonadaceae</taxon>
        <taxon>Pseudomonas</taxon>
    </lineage>
</organism>
<name>A0A1N6SHL5_9PSED</name>
<dbReference type="EMBL" id="FTMC01000006">
    <property type="protein sequence ID" value="SIQ40482.1"/>
    <property type="molecule type" value="Genomic_DNA"/>
</dbReference>
<evidence type="ECO:0000313" key="2">
    <source>
        <dbReference type="Proteomes" id="UP000186079"/>
    </source>
</evidence>